<accession>A0A5N6PZM0</accession>
<protein>
    <submittedName>
        <fullName evidence="1">Uncharacterized protein</fullName>
    </submittedName>
</protein>
<evidence type="ECO:0000313" key="1">
    <source>
        <dbReference type="EMBL" id="KAD7477337.1"/>
    </source>
</evidence>
<name>A0A5N6PZM0_9ASTR</name>
<dbReference type="Proteomes" id="UP000326396">
    <property type="component" value="Linkage Group LG1"/>
</dbReference>
<organism evidence="1 2">
    <name type="scientific">Mikania micrantha</name>
    <name type="common">bitter vine</name>
    <dbReference type="NCBI Taxonomy" id="192012"/>
    <lineage>
        <taxon>Eukaryota</taxon>
        <taxon>Viridiplantae</taxon>
        <taxon>Streptophyta</taxon>
        <taxon>Embryophyta</taxon>
        <taxon>Tracheophyta</taxon>
        <taxon>Spermatophyta</taxon>
        <taxon>Magnoliopsida</taxon>
        <taxon>eudicotyledons</taxon>
        <taxon>Gunneridae</taxon>
        <taxon>Pentapetalae</taxon>
        <taxon>asterids</taxon>
        <taxon>campanulids</taxon>
        <taxon>Asterales</taxon>
        <taxon>Asteraceae</taxon>
        <taxon>Asteroideae</taxon>
        <taxon>Heliantheae alliance</taxon>
        <taxon>Eupatorieae</taxon>
        <taxon>Mikania</taxon>
    </lineage>
</organism>
<keyword evidence="2" id="KW-1185">Reference proteome</keyword>
<evidence type="ECO:0000313" key="2">
    <source>
        <dbReference type="Proteomes" id="UP000326396"/>
    </source>
</evidence>
<gene>
    <name evidence="1" type="ORF">E3N88_00473</name>
</gene>
<reference evidence="1 2" key="1">
    <citation type="submission" date="2019-05" db="EMBL/GenBank/DDBJ databases">
        <title>Mikania micrantha, genome provides insights into the molecular mechanism of rapid growth.</title>
        <authorList>
            <person name="Liu B."/>
        </authorList>
    </citation>
    <scope>NUCLEOTIDE SEQUENCE [LARGE SCALE GENOMIC DNA]</scope>
    <source>
        <strain evidence="1">NLD-2019</strain>
        <tissue evidence="1">Leaf</tissue>
    </source>
</reference>
<sequence>MKSIMISYLNIPKYLVVFPSILEIQSCINRKTRKLGTSPRYWRQGRLSWRLRPEYWRLRPEYWRLRPEYWRQGRDTGDKAEILAIRPLATKSGILATRPLATKAGMLATKAGILATRPEFGGSLVIVFENEIVSHSCVYWSQNLQLYRDISEDP</sequence>
<comment type="caution">
    <text evidence="1">The sequence shown here is derived from an EMBL/GenBank/DDBJ whole genome shotgun (WGS) entry which is preliminary data.</text>
</comment>
<dbReference type="AlphaFoldDB" id="A0A5N6PZM0"/>
<dbReference type="EMBL" id="SZYD01000001">
    <property type="protein sequence ID" value="KAD7477337.1"/>
    <property type="molecule type" value="Genomic_DNA"/>
</dbReference>
<proteinExistence type="predicted"/>